<evidence type="ECO:0000256" key="1">
    <source>
        <dbReference type="SAM" id="MobiDB-lite"/>
    </source>
</evidence>
<feature type="compositionally biased region" description="Low complexity" evidence="1">
    <location>
        <begin position="1"/>
        <end position="15"/>
    </location>
</feature>
<feature type="compositionally biased region" description="Basic and acidic residues" evidence="1">
    <location>
        <begin position="75"/>
        <end position="98"/>
    </location>
</feature>
<dbReference type="EMBL" id="HBGW01032631">
    <property type="protein sequence ID" value="CAD9554465.1"/>
    <property type="molecule type" value="Transcribed_RNA"/>
</dbReference>
<feature type="region of interest" description="Disordered" evidence="1">
    <location>
        <begin position="1"/>
        <end position="111"/>
    </location>
</feature>
<proteinExistence type="predicted"/>
<protein>
    <submittedName>
        <fullName evidence="2">Uncharacterized protein</fullName>
    </submittedName>
</protein>
<reference evidence="2" key="1">
    <citation type="submission" date="2021-01" db="EMBL/GenBank/DDBJ databases">
        <authorList>
            <person name="Corre E."/>
            <person name="Pelletier E."/>
            <person name="Niang G."/>
            <person name="Scheremetjew M."/>
            <person name="Finn R."/>
            <person name="Kale V."/>
            <person name="Holt S."/>
            <person name="Cochrane G."/>
            <person name="Meng A."/>
            <person name="Brown T."/>
            <person name="Cohen L."/>
        </authorList>
    </citation>
    <scope>NUCLEOTIDE SEQUENCE</scope>
    <source>
        <strain evidence="2">RCC3387</strain>
    </source>
</reference>
<feature type="compositionally biased region" description="Low complexity" evidence="1">
    <location>
        <begin position="51"/>
        <end position="63"/>
    </location>
</feature>
<gene>
    <name evidence="2" type="ORF">BRAN1462_LOCUS20600</name>
</gene>
<evidence type="ECO:0000313" key="2">
    <source>
        <dbReference type="EMBL" id="CAD9554465.1"/>
    </source>
</evidence>
<accession>A0A7S2JQ89</accession>
<dbReference type="AlphaFoldDB" id="A0A7S2JQ89"/>
<feature type="compositionally biased region" description="Gly residues" evidence="1">
    <location>
        <begin position="30"/>
        <end position="50"/>
    </location>
</feature>
<sequence length="186" mass="18899">MAAVVAPPAAASKGKGWCGAGKGWDSWDGAGKGWGGAGKGWGGDGKGWGGKAAAPPAQAKGGWTSVGVWVPGFDGKGKGGKGKDAGKFGKGKGKDRPRGPSGPELPRTRITQEPVTGEVVEWRGKYGWIKPTVPVEHETAEKRKGNIYVSMSDLVGGVTALTAGSLCQFHIFTDPSGLGAEEVLGS</sequence>
<organism evidence="2">
    <name type="scientific">Zooxanthella nutricula</name>
    <dbReference type="NCBI Taxonomy" id="1333877"/>
    <lineage>
        <taxon>Eukaryota</taxon>
        <taxon>Sar</taxon>
        <taxon>Alveolata</taxon>
        <taxon>Dinophyceae</taxon>
        <taxon>Peridiniales</taxon>
        <taxon>Peridiniales incertae sedis</taxon>
        <taxon>Zooxanthella</taxon>
    </lineage>
</organism>
<name>A0A7S2JQ89_9DINO</name>